<feature type="region of interest" description="Disordered" evidence="12">
    <location>
        <begin position="1"/>
        <end position="52"/>
    </location>
</feature>
<dbReference type="GO" id="GO:0005737">
    <property type="term" value="C:cytoplasm"/>
    <property type="evidence" value="ECO:0007669"/>
    <property type="project" value="UniProtKB-SubCell"/>
</dbReference>
<name>A0A4Q7M410_9MICO</name>
<evidence type="ECO:0000313" key="15">
    <source>
        <dbReference type="Proteomes" id="UP000293852"/>
    </source>
</evidence>
<dbReference type="CDD" id="cd10027">
    <property type="entry name" value="UDG-F1-like"/>
    <property type="match status" value="1"/>
</dbReference>
<dbReference type="InterPro" id="IPR018085">
    <property type="entry name" value="Ura-DNA_Glyclase_AS"/>
</dbReference>
<evidence type="ECO:0000256" key="7">
    <source>
        <dbReference type="ARBA" id="ARBA00022763"/>
    </source>
</evidence>
<evidence type="ECO:0000256" key="9">
    <source>
        <dbReference type="ARBA" id="ARBA00023204"/>
    </source>
</evidence>
<keyword evidence="6 10" id="KW-0963">Cytoplasm</keyword>
<evidence type="ECO:0000256" key="8">
    <source>
        <dbReference type="ARBA" id="ARBA00022801"/>
    </source>
</evidence>
<comment type="catalytic activity">
    <reaction evidence="1 10">
        <text>Hydrolyzes single-stranded DNA or mismatched double-stranded DNA and polynucleotides, releasing free uracil.</text>
        <dbReference type="EC" id="3.2.2.27"/>
    </reaction>
</comment>
<evidence type="ECO:0000256" key="2">
    <source>
        <dbReference type="ARBA" id="ARBA00002631"/>
    </source>
</evidence>
<dbReference type="InterPro" id="IPR005122">
    <property type="entry name" value="Uracil-DNA_glycosylase-like"/>
</dbReference>
<keyword evidence="8 10" id="KW-0378">Hydrolase</keyword>
<comment type="subcellular location">
    <subcellularLocation>
        <location evidence="3 10">Cytoplasm</location>
    </subcellularLocation>
</comment>
<keyword evidence="15" id="KW-1185">Reference proteome</keyword>
<evidence type="ECO:0000256" key="11">
    <source>
        <dbReference type="PROSITE-ProRule" id="PRU10072"/>
    </source>
</evidence>
<dbReference type="GO" id="GO:0097510">
    <property type="term" value="P:base-excision repair, AP site formation via deaminated base removal"/>
    <property type="evidence" value="ECO:0007669"/>
    <property type="project" value="TreeGrafter"/>
</dbReference>
<dbReference type="Pfam" id="PF03167">
    <property type="entry name" value="UDG"/>
    <property type="match status" value="1"/>
</dbReference>
<organism evidence="14 15">
    <name type="scientific">Xylanimonas ulmi</name>
    <dbReference type="NCBI Taxonomy" id="228973"/>
    <lineage>
        <taxon>Bacteria</taxon>
        <taxon>Bacillati</taxon>
        <taxon>Actinomycetota</taxon>
        <taxon>Actinomycetes</taxon>
        <taxon>Micrococcales</taxon>
        <taxon>Promicromonosporaceae</taxon>
        <taxon>Xylanimonas</taxon>
    </lineage>
</organism>
<gene>
    <name evidence="10" type="primary">ung</name>
    <name evidence="14" type="ORF">EV386_2408</name>
</gene>
<evidence type="ECO:0000256" key="10">
    <source>
        <dbReference type="HAMAP-Rule" id="MF_00148"/>
    </source>
</evidence>
<dbReference type="SMART" id="SM00986">
    <property type="entry name" value="UDG"/>
    <property type="match status" value="1"/>
</dbReference>
<evidence type="ECO:0000256" key="3">
    <source>
        <dbReference type="ARBA" id="ARBA00004496"/>
    </source>
</evidence>
<dbReference type="NCBIfam" id="NF003588">
    <property type="entry name" value="PRK05254.1-1"/>
    <property type="match status" value="1"/>
</dbReference>
<protein>
    <recommendedName>
        <fullName evidence="5 10">Uracil-DNA glycosylase</fullName>
        <shortName evidence="10">UDG</shortName>
        <ecNumber evidence="5 10">3.2.2.27</ecNumber>
    </recommendedName>
</protein>
<comment type="function">
    <text evidence="2 10">Excises uracil residues from the DNA which can arise as a result of misincorporation of dUMP residues by DNA polymerase or due to deamination of cytosine.</text>
</comment>
<dbReference type="PANTHER" id="PTHR11264:SF0">
    <property type="entry name" value="URACIL-DNA GLYCOSYLASE"/>
    <property type="match status" value="1"/>
</dbReference>
<feature type="domain" description="Uracil-DNA glycosylase-like" evidence="13">
    <location>
        <begin position="100"/>
        <end position="259"/>
    </location>
</feature>
<dbReference type="OrthoDB" id="9804372at2"/>
<feature type="active site" description="Proton acceptor" evidence="10 11">
    <location>
        <position position="115"/>
    </location>
</feature>
<dbReference type="FunFam" id="3.40.470.10:FF:000006">
    <property type="entry name" value="Uracil-DNA glycosylase"/>
    <property type="match status" value="1"/>
</dbReference>
<dbReference type="SUPFAM" id="SSF52141">
    <property type="entry name" value="Uracil-DNA glycosylase-like"/>
    <property type="match status" value="1"/>
</dbReference>
<evidence type="ECO:0000313" key="14">
    <source>
        <dbReference type="EMBL" id="RZS62091.1"/>
    </source>
</evidence>
<dbReference type="Gene3D" id="3.40.470.10">
    <property type="entry name" value="Uracil-DNA glycosylase-like domain"/>
    <property type="match status" value="1"/>
</dbReference>
<dbReference type="EC" id="3.2.2.27" evidence="5 10"/>
<evidence type="ECO:0000256" key="4">
    <source>
        <dbReference type="ARBA" id="ARBA00008184"/>
    </source>
</evidence>
<dbReference type="InterPro" id="IPR002043">
    <property type="entry name" value="UDG_fam1"/>
</dbReference>
<comment type="caution">
    <text evidence="14">The sequence shown here is derived from an EMBL/GenBank/DDBJ whole genome shotgun (WGS) entry which is preliminary data.</text>
</comment>
<dbReference type="NCBIfam" id="NF003592">
    <property type="entry name" value="PRK05254.1-5"/>
    <property type="match status" value="1"/>
</dbReference>
<dbReference type="PROSITE" id="PS00130">
    <property type="entry name" value="U_DNA_GLYCOSYLASE"/>
    <property type="match status" value="1"/>
</dbReference>
<evidence type="ECO:0000259" key="13">
    <source>
        <dbReference type="SMART" id="SM00986"/>
    </source>
</evidence>
<dbReference type="InterPro" id="IPR036895">
    <property type="entry name" value="Uracil-DNA_glycosylase-like_sf"/>
</dbReference>
<evidence type="ECO:0000256" key="6">
    <source>
        <dbReference type="ARBA" id="ARBA00022490"/>
    </source>
</evidence>
<evidence type="ECO:0000256" key="12">
    <source>
        <dbReference type="SAM" id="MobiDB-lite"/>
    </source>
</evidence>
<proteinExistence type="inferred from homology"/>
<sequence length="272" mass="28734">MLGRRAPHSAQALPRAPAPAAGGSITTPGSLAVVTTPTTPPRPDLATGERPPLTDVIDPGWAGVLAPIEPQIHAMGDFLRAELAAGRQYLPAGGDVLHAFRRPFEAARVLVVGQDPYPTPGHPMGLSFSVQPDVRPVPRSLANIYTELMADVGAPAPTNGDLRPWADQGVMLLNRVLTVEPGRPASHRGKGWEAVTEAAIRALVARGGPLVAILWGRDAASLRPWLGSVPFVESAHPSPLSAHRGFFGSRPFSRVNALLEQQGGAPVDWRLP</sequence>
<dbReference type="PANTHER" id="PTHR11264">
    <property type="entry name" value="URACIL-DNA GLYCOSYLASE"/>
    <property type="match status" value="1"/>
</dbReference>
<feature type="compositionally biased region" description="Low complexity" evidence="12">
    <location>
        <begin position="10"/>
        <end position="21"/>
    </location>
</feature>
<comment type="similarity">
    <text evidence="4 10">Belongs to the uracil-DNA glycosylase (UDG) superfamily. UNG family.</text>
</comment>
<dbReference type="Proteomes" id="UP000293852">
    <property type="component" value="Unassembled WGS sequence"/>
</dbReference>
<dbReference type="SMART" id="SM00987">
    <property type="entry name" value="UreE_C"/>
    <property type="match status" value="1"/>
</dbReference>
<dbReference type="AlphaFoldDB" id="A0A4Q7M410"/>
<dbReference type="HAMAP" id="MF_00148">
    <property type="entry name" value="UDG"/>
    <property type="match status" value="1"/>
</dbReference>
<accession>A0A4Q7M410</accession>
<evidence type="ECO:0000256" key="1">
    <source>
        <dbReference type="ARBA" id="ARBA00001400"/>
    </source>
</evidence>
<dbReference type="GO" id="GO:0004844">
    <property type="term" value="F:uracil DNA N-glycosylase activity"/>
    <property type="evidence" value="ECO:0007669"/>
    <property type="project" value="UniProtKB-UniRule"/>
</dbReference>
<dbReference type="EMBL" id="SGWX01000001">
    <property type="protein sequence ID" value="RZS62091.1"/>
    <property type="molecule type" value="Genomic_DNA"/>
</dbReference>
<evidence type="ECO:0000256" key="5">
    <source>
        <dbReference type="ARBA" id="ARBA00012030"/>
    </source>
</evidence>
<keyword evidence="7 10" id="KW-0227">DNA damage</keyword>
<keyword evidence="9 10" id="KW-0234">DNA repair</keyword>
<reference evidence="14 15" key="1">
    <citation type="submission" date="2019-02" db="EMBL/GenBank/DDBJ databases">
        <title>Sequencing the genomes of 1000 actinobacteria strains.</title>
        <authorList>
            <person name="Klenk H.-P."/>
        </authorList>
    </citation>
    <scope>NUCLEOTIDE SEQUENCE [LARGE SCALE GENOMIC DNA]</scope>
    <source>
        <strain evidence="14 15">DSM 16932</strain>
    </source>
</reference>